<dbReference type="Pfam" id="PF03992">
    <property type="entry name" value="ABM"/>
    <property type="match status" value="1"/>
</dbReference>
<dbReference type="PANTHER" id="PTHR34474">
    <property type="entry name" value="SIGNAL TRANSDUCTION PROTEIN TRAP"/>
    <property type="match status" value="1"/>
</dbReference>
<dbReference type="EMBL" id="BAABDD010000010">
    <property type="protein sequence ID" value="GAA3745150.1"/>
    <property type="molecule type" value="Genomic_DNA"/>
</dbReference>
<protein>
    <submittedName>
        <fullName evidence="3">Mycobilin-forming heme oxygenase MhuD</fullName>
    </submittedName>
</protein>
<dbReference type="SUPFAM" id="SSF54909">
    <property type="entry name" value="Dimeric alpha+beta barrel"/>
    <property type="match status" value="1"/>
</dbReference>
<organism evidence="3 4">
    <name type="scientific">Salinactinospora qingdaonensis</name>
    <dbReference type="NCBI Taxonomy" id="702744"/>
    <lineage>
        <taxon>Bacteria</taxon>
        <taxon>Bacillati</taxon>
        <taxon>Actinomycetota</taxon>
        <taxon>Actinomycetes</taxon>
        <taxon>Streptosporangiales</taxon>
        <taxon>Nocardiopsidaceae</taxon>
        <taxon>Salinactinospora</taxon>
    </lineage>
</organism>
<comment type="caution">
    <text evidence="3">The sequence shown here is derived from an EMBL/GenBank/DDBJ whole genome shotgun (WGS) entry which is preliminary data.</text>
</comment>
<evidence type="ECO:0000313" key="3">
    <source>
        <dbReference type="EMBL" id="GAA3745150.1"/>
    </source>
</evidence>
<evidence type="ECO:0000313" key="4">
    <source>
        <dbReference type="Proteomes" id="UP001500908"/>
    </source>
</evidence>
<accession>A0ABP7FR97</accession>
<dbReference type="Proteomes" id="UP001500908">
    <property type="component" value="Unassembled WGS sequence"/>
</dbReference>
<feature type="region of interest" description="Disordered" evidence="1">
    <location>
        <begin position="96"/>
        <end position="123"/>
    </location>
</feature>
<dbReference type="PROSITE" id="PS51725">
    <property type="entry name" value="ABM"/>
    <property type="match status" value="1"/>
</dbReference>
<dbReference type="InterPro" id="IPR050404">
    <property type="entry name" value="Heme-degrading_MO"/>
</dbReference>
<proteinExistence type="predicted"/>
<evidence type="ECO:0000259" key="2">
    <source>
        <dbReference type="PROSITE" id="PS51725"/>
    </source>
</evidence>
<name>A0ABP7FR97_9ACTN</name>
<reference evidence="4" key="1">
    <citation type="journal article" date="2019" name="Int. J. Syst. Evol. Microbiol.">
        <title>The Global Catalogue of Microorganisms (GCM) 10K type strain sequencing project: providing services to taxonomists for standard genome sequencing and annotation.</title>
        <authorList>
            <consortium name="The Broad Institute Genomics Platform"/>
            <consortium name="The Broad Institute Genome Sequencing Center for Infectious Disease"/>
            <person name="Wu L."/>
            <person name="Ma J."/>
        </authorList>
    </citation>
    <scope>NUCLEOTIDE SEQUENCE [LARGE SCALE GENOMIC DNA]</scope>
    <source>
        <strain evidence="4">JCM 17137</strain>
    </source>
</reference>
<sequence>MVTIAAIRERHVRGNRKQPGGMGHTVVMSIVKFNVLTVPDADAGAVLEERFAKRSGLVENQPGFEEFQLLRPVEGTDRYLVYTRWRSEEDFQNWVQGSSFQQGHEQARADRPGQGHGGPAATGSEVWGFEVVQHVTAPNEQQ</sequence>
<dbReference type="InterPro" id="IPR007138">
    <property type="entry name" value="ABM_dom"/>
</dbReference>
<evidence type="ECO:0000256" key="1">
    <source>
        <dbReference type="SAM" id="MobiDB-lite"/>
    </source>
</evidence>
<keyword evidence="4" id="KW-1185">Reference proteome</keyword>
<gene>
    <name evidence="3" type="primary">mhuD</name>
    <name evidence="3" type="ORF">GCM10022402_25990</name>
</gene>
<dbReference type="PANTHER" id="PTHR34474:SF2">
    <property type="entry name" value="SIGNAL TRANSDUCTION PROTEIN TRAP"/>
    <property type="match status" value="1"/>
</dbReference>
<dbReference type="Gene3D" id="3.30.70.100">
    <property type="match status" value="1"/>
</dbReference>
<dbReference type="InterPro" id="IPR011008">
    <property type="entry name" value="Dimeric_a/b-barrel"/>
</dbReference>
<feature type="domain" description="ABM" evidence="2">
    <location>
        <begin position="30"/>
        <end position="126"/>
    </location>
</feature>